<dbReference type="Proteomes" id="UP001341840">
    <property type="component" value="Unassembled WGS sequence"/>
</dbReference>
<organism evidence="1 2">
    <name type="scientific">Stylosanthes scabra</name>
    <dbReference type="NCBI Taxonomy" id="79078"/>
    <lineage>
        <taxon>Eukaryota</taxon>
        <taxon>Viridiplantae</taxon>
        <taxon>Streptophyta</taxon>
        <taxon>Embryophyta</taxon>
        <taxon>Tracheophyta</taxon>
        <taxon>Spermatophyta</taxon>
        <taxon>Magnoliopsida</taxon>
        <taxon>eudicotyledons</taxon>
        <taxon>Gunneridae</taxon>
        <taxon>Pentapetalae</taxon>
        <taxon>rosids</taxon>
        <taxon>fabids</taxon>
        <taxon>Fabales</taxon>
        <taxon>Fabaceae</taxon>
        <taxon>Papilionoideae</taxon>
        <taxon>50 kb inversion clade</taxon>
        <taxon>dalbergioids sensu lato</taxon>
        <taxon>Dalbergieae</taxon>
        <taxon>Pterocarpus clade</taxon>
        <taxon>Stylosanthes</taxon>
    </lineage>
</organism>
<name>A0ABU6W7W4_9FABA</name>
<accession>A0ABU6W7W4</accession>
<reference evidence="1 2" key="1">
    <citation type="journal article" date="2023" name="Plants (Basel)">
        <title>Bridging the Gap: Combining Genomics and Transcriptomics Approaches to Understand Stylosanthes scabra, an Orphan Legume from the Brazilian Caatinga.</title>
        <authorList>
            <person name="Ferreira-Neto J.R.C."/>
            <person name="da Silva M.D."/>
            <person name="Binneck E."/>
            <person name="de Melo N.F."/>
            <person name="da Silva R.H."/>
            <person name="de Melo A.L.T.M."/>
            <person name="Pandolfi V."/>
            <person name="Bustamante F.O."/>
            <person name="Brasileiro-Vidal A.C."/>
            <person name="Benko-Iseppon A.M."/>
        </authorList>
    </citation>
    <scope>NUCLEOTIDE SEQUENCE [LARGE SCALE GENOMIC DNA]</scope>
    <source>
        <tissue evidence="1">Leaves</tissue>
    </source>
</reference>
<protein>
    <recommendedName>
        <fullName evidence="3">Aminotransferase-like plant mobile domain-containing protein</fullName>
    </recommendedName>
</protein>
<comment type="caution">
    <text evidence="1">The sequence shown here is derived from an EMBL/GenBank/DDBJ whole genome shotgun (WGS) entry which is preliminary data.</text>
</comment>
<dbReference type="PANTHER" id="PTHR46033:SF8">
    <property type="entry name" value="PROTEIN MAINTENANCE OF MERISTEMS-LIKE"/>
    <property type="match status" value="1"/>
</dbReference>
<gene>
    <name evidence="1" type="ORF">PIB30_017842</name>
</gene>
<proteinExistence type="predicted"/>
<dbReference type="PANTHER" id="PTHR46033">
    <property type="entry name" value="PROTEIN MAIN-LIKE 2"/>
    <property type="match status" value="1"/>
</dbReference>
<evidence type="ECO:0000313" key="2">
    <source>
        <dbReference type="Proteomes" id="UP001341840"/>
    </source>
</evidence>
<evidence type="ECO:0008006" key="3">
    <source>
        <dbReference type="Google" id="ProtNLM"/>
    </source>
</evidence>
<evidence type="ECO:0000313" key="1">
    <source>
        <dbReference type="EMBL" id="MED6181270.1"/>
    </source>
</evidence>
<dbReference type="InterPro" id="IPR044824">
    <property type="entry name" value="MAIN-like"/>
</dbReference>
<sequence>MAPRGRSRRVARAEPAPELAEKAGQGAEKILLSKRCSFLMLVPEQLMPFMVAAGFGHDIQLQDFAFDAPLRSAFVERWRPKTHTFCLPWGCGIPPRSPHGWRACWRVYAGFPDPLSAAALDMAEQYLGARPPVAPNVPKESFTIKMVWLQQRLQHIPADVNADTLHQYARCYIMLFISGYLMPTRKMQLLKSPTIARTLSEVHPINTLP</sequence>
<dbReference type="EMBL" id="JASCZI010181295">
    <property type="protein sequence ID" value="MED6181270.1"/>
    <property type="molecule type" value="Genomic_DNA"/>
</dbReference>
<keyword evidence="2" id="KW-1185">Reference proteome</keyword>